<dbReference type="eggNOG" id="ENOG502SUHR">
    <property type="taxonomic scope" value="Eukaryota"/>
</dbReference>
<evidence type="ECO:0000256" key="2">
    <source>
        <dbReference type="ARBA" id="ARBA00022692"/>
    </source>
</evidence>
<keyword evidence="2 6" id="KW-0812">Transmembrane</keyword>
<dbReference type="OMA" id="KQMWQSI"/>
<evidence type="ECO:0000256" key="3">
    <source>
        <dbReference type="ARBA" id="ARBA00022989"/>
    </source>
</evidence>
<feature type="chain" id="PRO_5003545405" description="Ig-like domain-containing protein" evidence="7">
    <location>
        <begin position="22"/>
        <end position="303"/>
    </location>
</feature>
<dbReference type="InterPro" id="IPR013106">
    <property type="entry name" value="Ig_V-set"/>
</dbReference>
<dbReference type="InterPro" id="IPR003599">
    <property type="entry name" value="Ig_sub"/>
</dbReference>
<name>H0X3W5_OTOGA</name>
<evidence type="ECO:0000256" key="1">
    <source>
        <dbReference type="ARBA" id="ARBA00004167"/>
    </source>
</evidence>
<dbReference type="EMBL" id="AAQR03148622">
    <property type="status" value="NOT_ANNOTATED_CDS"/>
    <property type="molecule type" value="Genomic_DNA"/>
</dbReference>
<dbReference type="EMBL" id="AAQR03148623">
    <property type="status" value="NOT_ANNOTATED_CDS"/>
    <property type="molecule type" value="Genomic_DNA"/>
</dbReference>
<dbReference type="EMBL" id="AAQR03148624">
    <property type="status" value="NOT_ANNOTATED_CDS"/>
    <property type="molecule type" value="Genomic_DNA"/>
</dbReference>
<feature type="transmembrane region" description="Helical" evidence="6">
    <location>
        <begin position="198"/>
        <end position="220"/>
    </location>
</feature>
<feature type="signal peptide" evidence="7">
    <location>
        <begin position="1"/>
        <end position="21"/>
    </location>
</feature>
<evidence type="ECO:0000256" key="6">
    <source>
        <dbReference type="SAM" id="Phobius"/>
    </source>
</evidence>
<accession>H0X3W5</accession>
<dbReference type="PANTHER" id="PTHR15549">
    <property type="entry name" value="PAIRED IMMUNOGLOBULIN-LIKE TYPE 2 RECEPTOR"/>
    <property type="match status" value="1"/>
</dbReference>
<dbReference type="SMART" id="SM00409">
    <property type="entry name" value="IG"/>
    <property type="match status" value="1"/>
</dbReference>
<dbReference type="EMBL" id="AAQR03148617">
    <property type="status" value="NOT_ANNOTATED_CDS"/>
    <property type="molecule type" value="Genomic_DNA"/>
</dbReference>
<dbReference type="EMBL" id="AAQR03148621">
    <property type="status" value="NOT_ANNOTATED_CDS"/>
    <property type="molecule type" value="Genomic_DNA"/>
</dbReference>
<dbReference type="GeneTree" id="ENSGT00390000008831"/>
<feature type="domain" description="Ig-like" evidence="8">
    <location>
        <begin position="23"/>
        <end position="130"/>
    </location>
</feature>
<dbReference type="GO" id="GO:0042288">
    <property type="term" value="F:MHC class I protein binding"/>
    <property type="evidence" value="ECO:0007669"/>
    <property type="project" value="TreeGrafter"/>
</dbReference>
<evidence type="ECO:0000313" key="9">
    <source>
        <dbReference type="Ensembl" id="ENSOGAP00000009853.2"/>
    </source>
</evidence>
<dbReference type="InParanoid" id="H0X3W5"/>
<keyword evidence="3 6" id="KW-1133">Transmembrane helix</keyword>
<evidence type="ECO:0000256" key="7">
    <source>
        <dbReference type="SAM" id="SignalP"/>
    </source>
</evidence>
<proteinExistence type="predicted"/>
<dbReference type="PANTHER" id="PTHR15549:SF26">
    <property type="entry name" value="AXIAL BUDDING PATTERN PROTEIN 2-RELATED"/>
    <property type="match status" value="1"/>
</dbReference>
<dbReference type="InterPro" id="IPR013783">
    <property type="entry name" value="Ig-like_fold"/>
</dbReference>
<reference evidence="9" key="3">
    <citation type="submission" date="2025-09" db="UniProtKB">
        <authorList>
            <consortium name="Ensembl"/>
        </authorList>
    </citation>
    <scope>IDENTIFICATION</scope>
</reference>
<dbReference type="GO" id="GO:0001772">
    <property type="term" value="C:immunological synapse"/>
    <property type="evidence" value="ECO:0007669"/>
    <property type="project" value="InterPro"/>
</dbReference>
<dbReference type="SUPFAM" id="SSF48726">
    <property type="entry name" value="Immunoglobulin"/>
    <property type="match status" value="1"/>
</dbReference>
<evidence type="ECO:0000313" key="10">
    <source>
        <dbReference type="Proteomes" id="UP000005225"/>
    </source>
</evidence>
<keyword evidence="4 6" id="KW-0472">Membrane</keyword>
<keyword evidence="7" id="KW-0732">Signal</keyword>
<dbReference type="GO" id="GO:0097197">
    <property type="term" value="C:tetraspanin-enriched microdomain"/>
    <property type="evidence" value="ECO:0007669"/>
    <property type="project" value="InterPro"/>
</dbReference>
<dbReference type="EMBL" id="AAQR03148620">
    <property type="status" value="NOT_ANNOTATED_CDS"/>
    <property type="molecule type" value="Genomic_DNA"/>
</dbReference>
<organism evidence="9 10">
    <name type="scientific">Otolemur garnettii</name>
    <name type="common">Small-eared galago</name>
    <name type="synonym">Garnett's greater bushbaby</name>
    <dbReference type="NCBI Taxonomy" id="30611"/>
    <lineage>
        <taxon>Eukaryota</taxon>
        <taxon>Metazoa</taxon>
        <taxon>Chordata</taxon>
        <taxon>Craniata</taxon>
        <taxon>Vertebrata</taxon>
        <taxon>Euteleostomi</taxon>
        <taxon>Mammalia</taxon>
        <taxon>Eutheria</taxon>
        <taxon>Euarchontoglires</taxon>
        <taxon>Primates</taxon>
        <taxon>Strepsirrhini</taxon>
        <taxon>Lorisiformes</taxon>
        <taxon>Galagidae</taxon>
        <taxon>Otolemur</taxon>
    </lineage>
</organism>
<dbReference type="FunCoup" id="H0X3W5">
    <property type="interactions" value="420"/>
</dbReference>
<dbReference type="EMBL" id="AAQR03148616">
    <property type="status" value="NOT_ANNOTATED_CDS"/>
    <property type="molecule type" value="Genomic_DNA"/>
</dbReference>
<dbReference type="Ensembl" id="ENSOGAT00000011013.2">
    <property type="protein sequence ID" value="ENSOGAP00000009853.2"/>
    <property type="gene ID" value="ENSOGAG00000011009.2"/>
</dbReference>
<dbReference type="AlphaFoldDB" id="H0X3W5"/>
<dbReference type="InterPro" id="IPR036179">
    <property type="entry name" value="Ig-like_dom_sf"/>
</dbReference>
<dbReference type="EMBL" id="AAQR03148619">
    <property type="status" value="NOT_ANNOTATED_CDS"/>
    <property type="molecule type" value="Genomic_DNA"/>
</dbReference>
<evidence type="ECO:0000259" key="8">
    <source>
        <dbReference type="PROSITE" id="PS50835"/>
    </source>
</evidence>
<dbReference type="InterPro" id="IPR051694">
    <property type="entry name" value="Immunoregulatory_rcpt-like"/>
</dbReference>
<dbReference type="InterPro" id="IPR028181">
    <property type="entry name" value="SCIMP"/>
</dbReference>
<dbReference type="Gene3D" id="2.60.40.10">
    <property type="entry name" value="Immunoglobulins"/>
    <property type="match status" value="1"/>
</dbReference>
<dbReference type="STRING" id="30611.ENSOGAP00000009853"/>
<keyword evidence="10" id="KW-1185">Reference proteome</keyword>
<feature type="region of interest" description="Disordered" evidence="5">
    <location>
        <begin position="275"/>
        <end position="295"/>
    </location>
</feature>
<dbReference type="Proteomes" id="UP000005225">
    <property type="component" value="Unassembled WGS sequence"/>
</dbReference>
<evidence type="ECO:0000256" key="5">
    <source>
        <dbReference type="SAM" id="MobiDB-lite"/>
    </source>
</evidence>
<evidence type="ECO:0000256" key="4">
    <source>
        <dbReference type="ARBA" id="ARBA00023136"/>
    </source>
</evidence>
<dbReference type="InterPro" id="IPR007110">
    <property type="entry name" value="Ig-like_dom"/>
</dbReference>
<sequence length="303" mass="34189">PGWTFSLPLLWWPFLRDLVQLSPSSSFFSCGSAQYYWIKQPAQLSAPMGGSIQIPFSFYYPGELADPTVRIFWRRGNFHGEFFYNTTPLFIHEDYKGRIYLNWKEDQNSGFLRISNLGPKDQSVYFCRVQLKTKKDDWQMWQSIPGTKVTITLRVHTTSLSPAEKTITQSTTNEATTAGVTVTEGKQSSGSQVLSLEMALGVAVATIVLIGMIVGLIVFLRWKRRKGQQSKATTPARERSQNMEEKYENIGNDRQYADPKLNPKNDSVVYASLALSSSTSPRAPPSHQMHSGPQETLYSVLKV</sequence>
<dbReference type="PROSITE" id="PS50835">
    <property type="entry name" value="IG_LIKE"/>
    <property type="match status" value="1"/>
</dbReference>
<reference evidence="9" key="2">
    <citation type="submission" date="2025-08" db="UniProtKB">
        <authorList>
            <consortium name="Ensembl"/>
        </authorList>
    </citation>
    <scope>IDENTIFICATION</scope>
</reference>
<dbReference type="Pfam" id="PF15050">
    <property type="entry name" value="SCIMP"/>
    <property type="match status" value="1"/>
</dbReference>
<dbReference type="EMBL" id="AAQR03148618">
    <property type="status" value="NOT_ANNOTATED_CDS"/>
    <property type="molecule type" value="Genomic_DNA"/>
</dbReference>
<protein>
    <recommendedName>
        <fullName evidence="8">Ig-like domain-containing protein</fullName>
    </recommendedName>
</protein>
<reference evidence="10" key="1">
    <citation type="submission" date="2011-03" db="EMBL/GenBank/DDBJ databases">
        <title>Version 3 of the genome sequence of Otolemur garnettii (Bushbaby).</title>
        <authorList>
            <consortium name="The Broad Institute Genome Sequencing Platform"/>
            <person name="Di Palma F."/>
            <person name="Johnson J."/>
            <person name="Lander E.S."/>
            <person name="Lindblad-Toh K."/>
            <person name="Jaffe D.B."/>
            <person name="Gnerre S."/>
            <person name="MacCallum I."/>
            <person name="Przybylski D."/>
            <person name="Ribeiro F.J."/>
            <person name="Burton J.N."/>
            <person name="Walker B.J."/>
            <person name="Sharpe T."/>
            <person name="Hall G."/>
        </authorList>
    </citation>
    <scope>NUCLEOTIDE SEQUENCE [LARGE SCALE GENOMIC DNA]</scope>
</reference>
<dbReference type="Pfam" id="PF07686">
    <property type="entry name" value="V-set"/>
    <property type="match status" value="1"/>
</dbReference>
<comment type="subcellular location">
    <subcellularLocation>
        <location evidence="1">Membrane</location>
        <topology evidence="1">Single-pass membrane protein</topology>
    </subcellularLocation>
</comment>
<dbReference type="HOGENOM" id="CLU_070832_0_0_1"/>